<sequence length="269" mass="29534">RQESLKLVSKMFSPPSLFTMQGPGPGCYTLPPTVGFVNHDYTRFTSPAYSFHQRLKNRHLKDSSPGPCYFVHPELTRFGRAKGPSYSMLARARPPGKWLCSMVCIFPPGLPQTPGPGAYSPERAPPPSQQRPPSFSIGARTKSRLVDPVPAPNSYTLPSLLGPRVPSKPSSPSFTIRGWNAKGSYAEDLSQTPGPGRYNTTDPSVYLCRPPSFSMLGRLKKPTQVSHTPGPGAHSPEKVKVHRARAPSYSLGVRHSEFLMPLITDVPEW</sequence>
<dbReference type="PANTHER" id="PTHR21580:SF57">
    <property type="entry name" value="OUTER DENSE FIBER OF SPERM TAILS 3-LIKE 2-RELATED"/>
    <property type="match status" value="1"/>
</dbReference>
<reference evidence="2 3" key="1">
    <citation type="journal article" date="2019" name="Proc. Natl. Acad. Sci. U.S.A.">
        <title>Regulatory changes in pterin and carotenoid genes underlie balanced color polymorphisms in the wall lizard.</title>
        <authorList>
            <person name="Andrade P."/>
            <person name="Pinho C."/>
            <person name="Perez I de Lanuza G."/>
            <person name="Afonso S."/>
            <person name="Brejcha J."/>
            <person name="Rubin C.J."/>
            <person name="Wallerman O."/>
            <person name="Pereira P."/>
            <person name="Sabatino S.J."/>
            <person name="Bellati A."/>
            <person name="Pellitteri-Rosa D."/>
            <person name="Bosakova Z."/>
            <person name="Bunikis I."/>
            <person name="Carretero M.A."/>
            <person name="Feiner N."/>
            <person name="Marsik P."/>
            <person name="Pauperio F."/>
            <person name="Salvi D."/>
            <person name="Soler L."/>
            <person name="While G.M."/>
            <person name="Uller T."/>
            <person name="Font E."/>
            <person name="Andersson L."/>
            <person name="Carneiro M."/>
        </authorList>
    </citation>
    <scope>NUCLEOTIDE SEQUENCE</scope>
</reference>
<protein>
    <submittedName>
        <fullName evidence="2">CIMAP1 family member D</fullName>
    </submittedName>
</protein>
<dbReference type="Pfam" id="PF07004">
    <property type="entry name" value="SHIPPO-rpt"/>
    <property type="match status" value="5"/>
</dbReference>
<dbReference type="Proteomes" id="UP000472272">
    <property type="component" value="Chromosome 18"/>
</dbReference>
<accession>A0A670KKR8</accession>
<reference evidence="2" key="2">
    <citation type="submission" date="2025-08" db="UniProtKB">
        <authorList>
            <consortium name="Ensembl"/>
        </authorList>
    </citation>
    <scope>IDENTIFICATION</scope>
</reference>
<dbReference type="PANTHER" id="PTHR21580">
    <property type="entry name" value="SHIPPO-1-RELATED"/>
    <property type="match status" value="1"/>
</dbReference>
<dbReference type="InterPro" id="IPR010736">
    <property type="entry name" value="SHIPPO-rpt"/>
</dbReference>
<evidence type="ECO:0000313" key="2">
    <source>
        <dbReference type="Ensembl" id="ENSPMRP00000035307.1"/>
    </source>
</evidence>
<name>A0A670KKR8_PODMU</name>
<reference evidence="2" key="3">
    <citation type="submission" date="2025-09" db="UniProtKB">
        <authorList>
            <consortium name="Ensembl"/>
        </authorList>
    </citation>
    <scope>IDENTIFICATION</scope>
</reference>
<organism evidence="2 3">
    <name type="scientific">Podarcis muralis</name>
    <name type="common">Wall lizard</name>
    <name type="synonym">Lacerta muralis</name>
    <dbReference type="NCBI Taxonomy" id="64176"/>
    <lineage>
        <taxon>Eukaryota</taxon>
        <taxon>Metazoa</taxon>
        <taxon>Chordata</taxon>
        <taxon>Craniata</taxon>
        <taxon>Vertebrata</taxon>
        <taxon>Euteleostomi</taxon>
        <taxon>Lepidosauria</taxon>
        <taxon>Squamata</taxon>
        <taxon>Bifurcata</taxon>
        <taxon>Unidentata</taxon>
        <taxon>Episquamata</taxon>
        <taxon>Laterata</taxon>
        <taxon>Lacertibaenia</taxon>
        <taxon>Lacertidae</taxon>
        <taxon>Podarcis</taxon>
    </lineage>
</organism>
<evidence type="ECO:0000256" key="1">
    <source>
        <dbReference type="SAM" id="MobiDB-lite"/>
    </source>
</evidence>
<dbReference type="AlphaFoldDB" id="A0A670KKR8"/>
<feature type="region of interest" description="Disordered" evidence="1">
    <location>
        <begin position="114"/>
        <end position="172"/>
    </location>
</feature>
<gene>
    <name evidence="2" type="primary">CIMAP1D</name>
</gene>
<keyword evidence="3" id="KW-1185">Reference proteome</keyword>
<evidence type="ECO:0000313" key="3">
    <source>
        <dbReference type="Proteomes" id="UP000472272"/>
    </source>
</evidence>
<dbReference type="Ensembl" id="ENSPMRT00000037434.1">
    <property type="protein sequence ID" value="ENSPMRP00000035307.1"/>
    <property type="gene ID" value="ENSPMRG00000022846.1"/>
</dbReference>
<proteinExistence type="predicted"/>
<dbReference type="OMA" id="YVNHDCT"/>
<dbReference type="InterPro" id="IPR051291">
    <property type="entry name" value="CIMAP"/>
</dbReference>
<dbReference type="GeneTree" id="ENSGT00940000160480"/>
<dbReference type="GO" id="GO:0005881">
    <property type="term" value="C:cytoplasmic microtubule"/>
    <property type="evidence" value="ECO:0007669"/>
    <property type="project" value="Ensembl"/>
</dbReference>